<protein>
    <submittedName>
        <fullName evidence="1">Virulence effector protein SrfC</fullName>
    </submittedName>
</protein>
<dbReference type="Pfam" id="PF10139">
    <property type="entry name" value="Virul_Fac"/>
    <property type="match status" value="1"/>
</dbReference>
<dbReference type="AlphaFoldDB" id="A0A212IVG4"/>
<dbReference type="EMBL" id="FLUO01000001">
    <property type="protein sequence ID" value="SBV91201.1"/>
    <property type="molecule type" value="Genomic_DNA"/>
</dbReference>
<dbReference type="PIRSF" id="PIRSF034586">
    <property type="entry name" value="Vir_effector_SfrC"/>
    <property type="match status" value="1"/>
</dbReference>
<sequence length="881" mass="96250">MATSDNLIGRCDGVVTGAGEAIDWIETVRRDSPTLDKDADGFIQGLRRHRNLARRLGAAAARPMAVGFFGLSQAGKSYLISALARAENGAVETIMDGHRLNFISHVNPPGSGKEATGIVTRFTRQPGQGPAGFPVALSLLSEADLVKIIGNTYFLDFDPQKVAYAVDHDRLSAHLAPLKKRAQARPTGGMSADDVVDVMDYFRKRFANSVKPFEAEFWPAAIRLAPLLAPEDRAQLFAPLWGEVPELVAAYLRLRQGLARLGHAPQAFAELGALVKPDGQGGFTQADSIMNVDMLARLGRDDADTVAVVPVIGGEVASSVAVPRSLLAALSREMAFGLAEPPEASLLETVDLLDFPGYRGRLKVANLKEAAERLEQRDPVAELILRGKVAYLFERYTEDQEMNVLVMCTPSHKQSDVNDLGPALDAWIAATQGETPEERARRLAGLVWAITMFDMRLAPRPDETEDLIRTGWPGMIKLALLEKFEPFEWVGKWAPQRPFDNLFLVRKPGMAAGVIRTDGRFETGVEPNQEGRLALLRRTFLAEPLVRRHVADAEAKWDAMMALDDGGMGALVAYLERVARPEVKRERIAERIDAMVKSIVEQEVGRYYRSGGEDEVRRKTEAAARVVAALKPRAHLLGELLAMMQPSTEHVRALYLRAEAEAVETAAETPVVSNGFISLDLDAPAAGFDLPTERGAAPFARLLLSDWQRQLRGLPDSLDVHRFFDLPKDILHIVVSEIVTGAKGANVERDLIALLSDAEERAGTTRARLADQQALVALSVIAEYVDTLGFLDQPEEKRPKSTAISGRKVFAPPPPVTGMPKLAERPLNYPAIRILDWLDAFTAVAIGNAGRDEGVEIGPEQNLRLGAILKTIAGATEKETH</sequence>
<evidence type="ECO:0000313" key="1">
    <source>
        <dbReference type="EMBL" id="SBV91201.1"/>
    </source>
</evidence>
<organism evidence="1">
    <name type="scientific">uncultured Alphaproteobacteria bacterium</name>
    <dbReference type="NCBI Taxonomy" id="91750"/>
    <lineage>
        <taxon>Bacteria</taxon>
        <taxon>Pseudomonadati</taxon>
        <taxon>Pseudomonadota</taxon>
        <taxon>Alphaproteobacteria</taxon>
        <taxon>environmental samples</taxon>
    </lineage>
</organism>
<dbReference type="InterPro" id="IPR017030">
    <property type="entry name" value="Vir_effector_SfrC"/>
</dbReference>
<name>A0A212IVG4_9PROT</name>
<accession>A0A212IVG4</accession>
<gene>
    <name evidence="1" type="ORF">KL86APRO_10095</name>
</gene>
<proteinExistence type="predicted"/>
<reference evidence="1" key="1">
    <citation type="submission" date="2016-04" db="EMBL/GenBank/DDBJ databases">
        <authorList>
            <person name="Evans L.H."/>
            <person name="Alamgir A."/>
            <person name="Owens N."/>
            <person name="Weber N.D."/>
            <person name="Virtaneva K."/>
            <person name="Barbian K."/>
            <person name="Babar A."/>
            <person name="Rosenke K."/>
        </authorList>
    </citation>
    <scope>NUCLEOTIDE SEQUENCE</scope>
    <source>
        <strain evidence="1">86</strain>
    </source>
</reference>